<sequence length="304" mass="35328">MKNIFLLMLVFFIGCTTKPPKWYLTPYNDTQTTIYASASGKTKIDAINNALSLAASKISVTINSIFQSTKEYYKTNNSLKTYSNVSQIITSTIKKFEFNNYKILKIEKKDKFYVLISVDRIKNSNYLYQKALNNYQKLKEYLKLDDKIEILKIYPKIIKQIDKNISNLYIAKSLYNNPNIDNLIKKFINLKNKFVQRLQNTAFKIKNDKFNIIKDTLSTLNLNLANNGNIEISSNSIINKYEINNYKIFTLILNIKIKNKTQINFSINCAGKSIGSYNVAKRFAIKDCKEKLKEKLKEIIQIPY</sequence>
<protein>
    <recommendedName>
        <fullName evidence="1">Lipoprotein LPP20-like domain-containing protein</fullName>
    </recommendedName>
</protein>
<gene>
    <name evidence="2" type="ORF">CMTB2_03048</name>
</gene>
<accession>A0AAI9AJ70</accession>
<dbReference type="AlphaFoldDB" id="A0AAI9AJ70"/>
<dbReference type="Gene3D" id="3.10.28.20">
    <property type="entry name" value="Acetamidase/Formamidase-like domains"/>
    <property type="match status" value="1"/>
</dbReference>
<dbReference type="InterPro" id="IPR024952">
    <property type="entry name" value="LPP20-like_dom"/>
</dbReference>
<reference evidence="2 3" key="1">
    <citation type="journal article" date="2011" name="Stand. Genomic Sci.">
        <title>Draft genome sequence of Caminibacter mediatlanticus strain TB-2, an epsilonproteobacterium isolated from a deep-sea hydrothermal vent.</title>
        <authorList>
            <person name="Giovannelli D."/>
            <person name="Ferriera S."/>
            <person name="Johnson J."/>
            <person name="Kravitz S."/>
            <person name="Perez-Rodriguez I."/>
            <person name="Ricci J."/>
            <person name="O'Brien C."/>
            <person name="Voordeckers J.W."/>
            <person name="Bini E."/>
            <person name="Vetriani C."/>
        </authorList>
    </citation>
    <scope>NUCLEOTIDE SEQUENCE [LARGE SCALE GENOMIC DNA]</scope>
    <source>
        <strain evidence="2 3">TB-2</strain>
    </source>
</reference>
<dbReference type="EMBL" id="ABCJ01000001">
    <property type="protein sequence ID" value="EDM24459.1"/>
    <property type="molecule type" value="Genomic_DNA"/>
</dbReference>
<dbReference type="Proteomes" id="UP000003288">
    <property type="component" value="Unassembled WGS sequence"/>
</dbReference>
<organism evidence="2 3">
    <name type="scientific">Caminibacter mediatlanticus TB-2</name>
    <dbReference type="NCBI Taxonomy" id="391592"/>
    <lineage>
        <taxon>Bacteria</taxon>
        <taxon>Pseudomonadati</taxon>
        <taxon>Campylobacterota</taxon>
        <taxon>Epsilonproteobacteria</taxon>
        <taxon>Nautiliales</taxon>
        <taxon>Nautiliaceae</taxon>
        <taxon>Caminibacter</taxon>
    </lineage>
</organism>
<dbReference type="Pfam" id="PF02169">
    <property type="entry name" value="LPP20"/>
    <property type="match status" value="1"/>
</dbReference>
<name>A0AAI9AJ70_9BACT</name>
<evidence type="ECO:0000313" key="3">
    <source>
        <dbReference type="Proteomes" id="UP000003288"/>
    </source>
</evidence>
<proteinExistence type="predicted"/>
<evidence type="ECO:0000259" key="1">
    <source>
        <dbReference type="Pfam" id="PF02169"/>
    </source>
</evidence>
<dbReference type="PROSITE" id="PS51257">
    <property type="entry name" value="PROKAR_LIPOPROTEIN"/>
    <property type="match status" value="1"/>
</dbReference>
<comment type="caution">
    <text evidence="2">The sequence shown here is derived from an EMBL/GenBank/DDBJ whole genome shotgun (WGS) entry which is preliminary data.</text>
</comment>
<feature type="domain" description="Lipoprotein LPP20-like" evidence="1">
    <location>
        <begin position="20"/>
        <end position="119"/>
    </location>
</feature>
<evidence type="ECO:0000313" key="2">
    <source>
        <dbReference type="EMBL" id="EDM24459.1"/>
    </source>
</evidence>
<dbReference type="RefSeq" id="WP_007473407.1">
    <property type="nucleotide sequence ID" value="NZ_ABCJ01000001.1"/>
</dbReference>